<dbReference type="PANTHER" id="PTHR46481">
    <property type="entry name" value="ZINC FINGER BED DOMAIN-CONTAINING PROTEIN 4"/>
    <property type="match status" value="1"/>
</dbReference>
<evidence type="ECO:0000256" key="2">
    <source>
        <dbReference type="SAM" id="MobiDB-lite"/>
    </source>
</evidence>
<evidence type="ECO:0008006" key="7">
    <source>
        <dbReference type="Google" id="ProtNLM"/>
    </source>
</evidence>
<keyword evidence="1" id="KW-0238">DNA-binding</keyword>
<evidence type="ECO:0000313" key="6">
    <source>
        <dbReference type="Proteomes" id="UP000596660"/>
    </source>
</evidence>
<evidence type="ECO:0000259" key="4">
    <source>
        <dbReference type="Pfam" id="PF14372"/>
    </source>
</evidence>
<evidence type="ECO:0000256" key="1">
    <source>
        <dbReference type="ARBA" id="ARBA00023125"/>
    </source>
</evidence>
<dbReference type="EnsemblPlants" id="AUR62032057-RA">
    <property type="protein sequence ID" value="AUR62032057-RA:cds"/>
    <property type="gene ID" value="AUR62032057"/>
</dbReference>
<sequence length="584" mass="66832">MILNFCPIYKHRGKAIAKGVEEYLTSKGVDEILFNITVDNASFNDVACSELRKMMQSKLSCIGNGNYMHMRCVAHIINLIVWDGLKKNKKSINKVRYVARFVKSSPSRLKLFKDIAARYAPNHSSLSLHVPTRWNSTFDMLEKALKFRDTFWRMDIPTNPQLDQDTITETHSGYDDNQSGGIGEDDLRNSRAPLESDWKVVEGWMNSDDRDFRLMAIIMQQKFDKYWGDIVKMNVLIYMGTLLDPKVKFVGLKLAFARMYPSSKDEELSQIVYRTTTSLFDDYRKMYTPFTPHNDDSFTTSSRCTSSQPNIFDLKKDNENQVRILATNGRYSSSELDRYLNDQIGEHKLEMDILTWWKMNAHRYPILAHLARDVLAIPISIVASESTFSVGGLHLDSFRISLTPKMVQALISSQDWLRPRKDKERGVEEKLLGIGIPKLPYDAAEDVDKFNLGIVAKVVDVREFSEIHLQNWVDNIWKTNRAIIVQKVIIRKSKAMKRKLQGMEKDKRIKNPLGRRQICEEEGKLPMRIQVLRIVVKGDTMDSDDEVTSKEHTSLGTSTLVGATQMLQAKDGGTADPEQPLGGK</sequence>
<name>A0A803MM95_CHEQI</name>
<dbReference type="SUPFAM" id="SSF53098">
    <property type="entry name" value="Ribonuclease H-like"/>
    <property type="match status" value="1"/>
</dbReference>
<feature type="domain" description="HAT C-terminal dimerisation" evidence="3">
    <location>
        <begin position="335"/>
        <end position="417"/>
    </location>
</feature>
<dbReference type="GO" id="GO:0003677">
    <property type="term" value="F:DNA binding"/>
    <property type="evidence" value="ECO:0007669"/>
    <property type="project" value="UniProtKB-KW"/>
</dbReference>
<dbReference type="Pfam" id="PF14372">
    <property type="entry name" value="hAT-like_RNase-H"/>
    <property type="match status" value="1"/>
</dbReference>
<dbReference type="Gramene" id="AUR62032057-RA">
    <property type="protein sequence ID" value="AUR62032057-RA:cds"/>
    <property type="gene ID" value="AUR62032057"/>
</dbReference>
<feature type="domain" description="hAT-like transposase RNase-H fold" evidence="4">
    <location>
        <begin position="201"/>
        <end position="283"/>
    </location>
</feature>
<organism evidence="5 6">
    <name type="scientific">Chenopodium quinoa</name>
    <name type="common">Quinoa</name>
    <dbReference type="NCBI Taxonomy" id="63459"/>
    <lineage>
        <taxon>Eukaryota</taxon>
        <taxon>Viridiplantae</taxon>
        <taxon>Streptophyta</taxon>
        <taxon>Embryophyta</taxon>
        <taxon>Tracheophyta</taxon>
        <taxon>Spermatophyta</taxon>
        <taxon>Magnoliopsida</taxon>
        <taxon>eudicotyledons</taxon>
        <taxon>Gunneridae</taxon>
        <taxon>Pentapetalae</taxon>
        <taxon>Caryophyllales</taxon>
        <taxon>Chenopodiaceae</taxon>
        <taxon>Chenopodioideae</taxon>
        <taxon>Atripliceae</taxon>
        <taxon>Chenopodium</taxon>
    </lineage>
</organism>
<feature type="compositionally biased region" description="Polar residues" evidence="2">
    <location>
        <begin position="554"/>
        <end position="567"/>
    </location>
</feature>
<proteinExistence type="predicted"/>
<reference evidence="5" key="1">
    <citation type="journal article" date="2017" name="Nature">
        <title>The genome of Chenopodium quinoa.</title>
        <authorList>
            <person name="Jarvis D.E."/>
            <person name="Ho Y.S."/>
            <person name="Lightfoot D.J."/>
            <person name="Schmoeckel S.M."/>
            <person name="Li B."/>
            <person name="Borm T.J.A."/>
            <person name="Ohyanagi H."/>
            <person name="Mineta K."/>
            <person name="Michell C.T."/>
            <person name="Saber N."/>
            <person name="Kharbatia N.M."/>
            <person name="Rupper R.R."/>
            <person name="Sharp A.R."/>
            <person name="Dally N."/>
            <person name="Boughton B.A."/>
            <person name="Woo Y.H."/>
            <person name="Gao G."/>
            <person name="Schijlen E.G.W.M."/>
            <person name="Guo X."/>
            <person name="Momin A.A."/>
            <person name="Negrao S."/>
            <person name="Al-Babili S."/>
            <person name="Gehring C."/>
            <person name="Roessner U."/>
            <person name="Jung C."/>
            <person name="Murphy K."/>
            <person name="Arold S.T."/>
            <person name="Gojobori T."/>
            <person name="van der Linden C.G."/>
            <person name="van Loo E.N."/>
            <person name="Jellen E.N."/>
            <person name="Maughan P.J."/>
            <person name="Tester M."/>
        </authorList>
    </citation>
    <scope>NUCLEOTIDE SEQUENCE [LARGE SCALE GENOMIC DNA]</scope>
    <source>
        <strain evidence="5">cv. PI 614886</strain>
    </source>
</reference>
<accession>A0A803MM95</accession>
<dbReference type="GO" id="GO:0046983">
    <property type="term" value="F:protein dimerization activity"/>
    <property type="evidence" value="ECO:0007669"/>
    <property type="project" value="InterPro"/>
</dbReference>
<protein>
    <recommendedName>
        <fullName evidence="7">Transposase</fullName>
    </recommendedName>
</protein>
<evidence type="ECO:0000259" key="3">
    <source>
        <dbReference type="Pfam" id="PF05699"/>
    </source>
</evidence>
<reference evidence="5" key="2">
    <citation type="submission" date="2021-03" db="UniProtKB">
        <authorList>
            <consortium name="EnsemblPlants"/>
        </authorList>
    </citation>
    <scope>IDENTIFICATION</scope>
</reference>
<dbReference type="Proteomes" id="UP000596660">
    <property type="component" value="Unplaced"/>
</dbReference>
<dbReference type="AlphaFoldDB" id="A0A803MM95"/>
<dbReference type="Pfam" id="PF05699">
    <property type="entry name" value="Dimer_Tnp_hAT"/>
    <property type="match status" value="1"/>
</dbReference>
<dbReference type="InterPro" id="IPR008906">
    <property type="entry name" value="HATC_C_dom"/>
</dbReference>
<keyword evidence="6" id="KW-1185">Reference proteome</keyword>
<feature type="compositionally biased region" description="Polar residues" evidence="2">
    <location>
        <begin position="167"/>
        <end position="179"/>
    </location>
</feature>
<dbReference type="InterPro" id="IPR012337">
    <property type="entry name" value="RNaseH-like_sf"/>
</dbReference>
<feature type="region of interest" description="Disordered" evidence="2">
    <location>
        <begin position="167"/>
        <end position="189"/>
    </location>
</feature>
<dbReference type="PANTHER" id="PTHR46481:SF7">
    <property type="entry name" value="ZINC FINGER BED DOMAIN-CONTAINING PROTEIN RICESLEEPER 2-LIKE"/>
    <property type="match status" value="1"/>
</dbReference>
<dbReference type="InterPro" id="IPR052035">
    <property type="entry name" value="ZnF_BED_domain_contain"/>
</dbReference>
<evidence type="ECO:0000313" key="5">
    <source>
        <dbReference type="EnsemblPlants" id="AUR62032057-RA:cds"/>
    </source>
</evidence>
<feature type="region of interest" description="Disordered" evidence="2">
    <location>
        <begin position="542"/>
        <end position="584"/>
    </location>
</feature>
<dbReference type="InterPro" id="IPR025525">
    <property type="entry name" value="hAT-like_transposase_RNase-H"/>
</dbReference>